<proteinExistence type="predicted"/>
<gene>
    <name evidence="2" type="ORF">GT635_03945</name>
</gene>
<dbReference type="RefSeq" id="WP_161154966.1">
    <property type="nucleotide sequence ID" value="NZ_WWSY01000001.1"/>
</dbReference>
<feature type="domain" description="Glycosyltransferase 2-like" evidence="1">
    <location>
        <begin position="6"/>
        <end position="153"/>
    </location>
</feature>
<dbReference type="InterPro" id="IPR050834">
    <property type="entry name" value="Glycosyltransf_2"/>
</dbReference>
<dbReference type="Pfam" id="PF00535">
    <property type="entry name" value="Glycos_transf_2"/>
    <property type="match status" value="1"/>
</dbReference>
<dbReference type="SUPFAM" id="SSF53448">
    <property type="entry name" value="Nucleotide-diphospho-sugar transferases"/>
    <property type="match status" value="1"/>
</dbReference>
<accession>A0A6L8RL17</accession>
<evidence type="ECO:0000313" key="3">
    <source>
        <dbReference type="Proteomes" id="UP000481598"/>
    </source>
</evidence>
<dbReference type="Gene3D" id="3.90.550.10">
    <property type="entry name" value="Spore Coat Polysaccharide Biosynthesis Protein SpsA, Chain A"/>
    <property type="match status" value="1"/>
</dbReference>
<evidence type="ECO:0000259" key="1">
    <source>
        <dbReference type="Pfam" id="PF00535"/>
    </source>
</evidence>
<reference evidence="2 3" key="1">
    <citation type="journal article" date="2019" name="Nat. Med.">
        <title>A library of human gut bacterial isolates paired with longitudinal multiomics data enables mechanistic microbiome research.</title>
        <authorList>
            <person name="Poyet M."/>
            <person name="Groussin M."/>
            <person name="Gibbons S.M."/>
            <person name="Avila-Pacheco J."/>
            <person name="Jiang X."/>
            <person name="Kearney S.M."/>
            <person name="Perrotta A.R."/>
            <person name="Berdy B."/>
            <person name="Zhao S."/>
            <person name="Lieberman T.D."/>
            <person name="Swanson P.K."/>
            <person name="Smith M."/>
            <person name="Roesemann S."/>
            <person name="Alexander J.E."/>
            <person name="Rich S.A."/>
            <person name="Livny J."/>
            <person name="Vlamakis H."/>
            <person name="Clish C."/>
            <person name="Bullock K."/>
            <person name="Deik A."/>
            <person name="Scott J."/>
            <person name="Pierce K.A."/>
            <person name="Xavier R.J."/>
            <person name="Alm E.J."/>
        </authorList>
    </citation>
    <scope>NUCLEOTIDE SEQUENCE [LARGE SCALE GENOMIC DNA]</scope>
    <source>
        <strain evidence="2 3">BIOML-A10</strain>
    </source>
</reference>
<name>A0A6L8RL17_9ACTN</name>
<dbReference type="PANTHER" id="PTHR43685:SF2">
    <property type="entry name" value="GLYCOSYLTRANSFERASE 2-LIKE DOMAIN-CONTAINING PROTEIN"/>
    <property type="match status" value="1"/>
</dbReference>
<dbReference type="GO" id="GO:0016740">
    <property type="term" value="F:transferase activity"/>
    <property type="evidence" value="ECO:0007669"/>
    <property type="project" value="UniProtKB-KW"/>
</dbReference>
<evidence type="ECO:0000313" key="2">
    <source>
        <dbReference type="EMBL" id="MZJ85616.1"/>
    </source>
</evidence>
<dbReference type="EMBL" id="WWTB01000006">
    <property type="protein sequence ID" value="MZJ85616.1"/>
    <property type="molecule type" value="Genomic_DNA"/>
</dbReference>
<dbReference type="InterPro" id="IPR029044">
    <property type="entry name" value="Nucleotide-diphossugar_trans"/>
</dbReference>
<dbReference type="InterPro" id="IPR001173">
    <property type="entry name" value="Glyco_trans_2-like"/>
</dbReference>
<dbReference type="PANTHER" id="PTHR43685">
    <property type="entry name" value="GLYCOSYLTRANSFERASE"/>
    <property type="match status" value="1"/>
</dbReference>
<keyword evidence="2" id="KW-0808">Transferase</keyword>
<organism evidence="2 3">
    <name type="scientific">Collinsella aerofaciens</name>
    <dbReference type="NCBI Taxonomy" id="74426"/>
    <lineage>
        <taxon>Bacteria</taxon>
        <taxon>Bacillati</taxon>
        <taxon>Actinomycetota</taxon>
        <taxon>Coriobacteriia</taxon>
        <taxon>Coriobacteriales</taxon>
        <taxon>Coriobacteriaceae</taxon>
        <taxon>Collinsella</taxon>
    </lineage>
</organism>
<dbReference type="Proteomes" id="UP000481598">
    <property type="component" value="Unassembled WGS sequence"/>
</dbReference>
<sequence>MSPIFSIIVPFYNTEAEYYEKTFSCLKALSPELAEVLVIDDGSKTQSAMELELYLSLNLPNSTVIHKANGGQNSARQFGIDHAAGKYVLFLDSDDLLDIDAVIELADYLEDNNPAVVAFGHDVVTPRGELLRSIEPWASGFNKLNLQRLALNSDSLCRQCYCLQRLKEAPFNLVQGVRIGEDLSSAMSLNLELGEGVSFGRVLYHYVVRPTSIIQKPPKSVLFDIFDAFDEVIRRCGPDYSGCQEEIEWMAILHCVYWGGMRIVQADGFDLEMQSRVFEWIDKAFPGWRSNSYLSSGAITKSLRFRLLVRGHWSAYRFLFKVKGFVKAVHAGGEL</sequence>
<comment type="caution">
    <text evidence="2">The sequence shown here is derived from an EMBL/GenBank/DDBJ whole genome shotgun (WGS) entry which is preliminary data.</text>
</comment>
<dbReference type="CDD" id="cd00761">
    <property type="entry name" value="Glyco_tranf_GTA_type"/>
    <property type="match status" value="1"/>
</dbReference>
<protein>
    <submittedName>
        <fullName evidence="2">Glycosyltransferase</fullName>
    </submittedName>
</protein>
<dbReference type="AlphaFoldDB" id="A0A6L8RL17"/>